<dbReference type="SUPFAM" id="SSF56059">
    <property type="entry name" value="Glutathione synthetase ATP-binding domain-like"/>
    <property type="match status" value="1"/>
</dbReference>
<comment type="caution">
    <text evidence="5">The sequence shown here is derived from an EMBL/GenBank/DDBJ whole genome shotgun (WGS) entry which is preliminary data.</text>
</comment>
<evidence type="ECO:0000313" key="6">
    <source>
        <dbReference type="Proteomes" id="UP001108123"/>
    </source>
</evidence>
<feature type="domain" description="ATP-grasp" evidence="4">
    <location>
        <begin position="105"/>
        <end position="315"/>
    </location>
</feature>
<dbReference type="Gene3D" id="3.30.470.20">
    <property type="entry name" value="ATP-grasp fold, B domain"/>
    <property type="match status" value="1"/>
</dbReference>
<comment type="similarity">
    <text evidence="1">Belongs to the D-alanine--D-alanine ligase family.</text>
</comment>
<proteinExistence type="inferred from homology"/>
<protein>
    <submittedName>
        <fullName evidence="5">ATP-grasp domain-containing protein</fullName>
    </submittedName>
</protein>
<dbReference type="RefSeq" id="WP_226808452.1">
    <property type="nucleotide sequence ID" value="NZ_JAJBNW010000063.1"/>
</dbReference>
<keyword evidence="3" id="KW-0067">ATP-binding</keyword>
<dbReference type="GO" id="GO:0005524">
    <property type="term" value="F:ATP binding"/>
    <property type="evidence" value="ECO:0007669"/>
    <property type="project" value="UniProtKB-UniRule"/>
</dbReference>
<dbReference type="Proteomes" id="UP001108123">
    <property type="component" value="Unassembled WGS sequence"/>
</dbReference>
<reference evidence="5" key="1">
    <citation type="submission" date="2022-01" db="EMBL/GenBank/DDBJ databases">
        <title>Collection of gut derived symbiotic bacterial strains cultured from healthy donors.</title>
        <authorList>
            <person name="Lin H."/>
            <person name="Kohout C."/>
            <person name="Waligurski E."/>
            <person name="Pamer E.G."/>
        </authorList>
    </citation>
    <scope>NUCLEOTIDE SEQUENCE</scope>
    <source>
        <strain evidence="5">MSK.14.39</strain>
    </source>
</reference>
<dbReference type="InterPro" id="IPR013815">
    <property type="entry name" value="ATP_grasp_subdomain_1"/>
</dbReference>
<dbReference type="EMBL" id="JAKNID010000031">
    <property type="protein sequence ID" value="MCG4565445.1"/>
    <property type="molecule type" value="Genomic_DNA"/>
</dbReference>
<sequence>MKIGVFWRKFRNVEFQKKLTPDKVYDDAYEEAYQHYMALKESGYDAVLLEWRVDPRETLKNIIKEKVDLIFNASSLKEISFLEAFGIPYVGSGIDLVATNKAVRKEIVAFNKLPTPKFVIARSPKEIPKTDLNYPLFVKPLRGRGSAGISEENIIYKYEQLPKVVEKITEKIGQPALIEEFIDGRELTVGIIGYKEPKVLPLLEIGYNSAKTNTYEHKMFDNEIIHCPADFPKDIENKIKETALEIYKVLNAKDFGRIDMILGKDNIPYFLEINTFAGLTMEARKGEKNVHHGYMGYMANELGYDRAEFISMITESAIDRYGLIDGERKEPLIS</sequence>
<evidence type="ECO:0000259" key="4">
    <source>
        <dbReference type="PROSITE" id="PS50975"/>
    </source>
</evidence>
<dbReference type="GO" id="GO:0008716">
    <property type="term" value="F:D-alanine-D-alanine ligase activity"/>
    <property type="evidence" value="ECO:0007669"/>
    <property type="project" value="InterPro"/>
</dbReference>
<name>A0A9Q4ADF1_9FIRM</name>
<dbReference type="PROSITE" id="PS50975">
    <property type="entry name" value="ATP_GRASP"/>
    <property type="match status" value="1"/>
</dbReference>
<dbReference type="AlphaFoldDB" id="A0A9Q4ADF1"/>
<accession>A0A9Q4ADF1</accession>
<dbReference type="PANTHER" id="PTHR23132">
    <property type="entry name" value="D-ALANINE--D-ALANINE LIGASE"/>
    <property type="match status" value="1"/>
</dbReference>
<dbReference type="PANTHER" id="PTHR23132:SF23">
    <property type="entry name" value="D-ALANINE--D-ALANINE LIGASE B"/>
    <property type="match status" value="1"/>
</dbReference>
<dbReference type="InterPro" id="IPR011095">
    <property type="entry name" value="Dala_Dala_lig_C"/>
</dbReference>
<evidence type="ECO:0000256" key="1">
    <source>
        <dbReference type="ARBA" id="ARBA00010871"/>
    </source>
</evidence>
<organism evidence="5 6">
    <name type="scientific">Anaerosalibacter bizertensis</name>
    <dbReference type="NCBI Taxonomy" id="932217"/>
    <lineage>
        <taxon>Bacteria</taxon>
        <taxon>Bacillati</taxon>
        <taxon>Bacillota</taxon>
        <taxon>Tissierellia</taxon>
        <taxon>Tissierellales</taxon>
        <taxon>Sporanaerobacteraceae</taxon>
        <taxon>Anaerosalibacter</taxon>
    </lineage>
</organism>
<gene>
    <name evidence="5" type="ORF">L0P62_08285</name>
</gene>
<keyword evidence="3" id="KW-0547">Nucleotide-binding</keyword>
<keyword evidence="6" id="KW-1185">Reference proteome</keyword>
<dbReference type="InterPro" id="IPR011761">
    <property type="entry name" value="ATP-grasp"/>
</dbReference>
<dbReference type="Gene3D" id="3.30.1490.20">
    <property type="entry name" value="ATP-grasp fold, A domain"/>
    <property type="match status" value="1"/>
</dbReference>
<evidence type="ECO:0000313" key="5">
    <source>
        <dbReference type="EMBL" id="MCG4565445.1"/>
    </source>
</evidence>
<evidence type="ECO:0000256" key="2">
    <source>
        <dbReference type="ARBA" id="ARBA00022598"/>
    </source>
</evidence>
<dbReference type="GO" id="GO:0046872">
    <property type="term" value="F:metal ion binding"/>
    <property type="evidence" value="ECO:0007669"/>
    <property type="project" value="InterPro"/>
</dbReference>
<dbReference type="Pfam" id="PF07478">
    <property type="entry name" value="Dala_Dala_lig_C"/>
    <property type="match status" value="1"/>
</dbReference>
<keyword evidence="2" id="KW-0436">Ligase</keyword>
<evidence type="ECO:0000256" key="3">
    <source>
        <dbReference type="PROSITE-ProRule" id="PRU00409"/>
    </source>
</evidence>